<sequence length="188" mass="21495">MATGSALVYPYSPIGNPTIDALGQFCTRFYTALFSGNEIGVLQYISPNMTIVQSPTMPYNQSIFHGISGAFSVAEQQNQYLLTNNLTIRVFTLGNTHCIANGVDPNARLVNNSLETFRFEYFEQTYIEDGRIQSAKPYFYNLYPIMRPQMLEKNAFDYVEWKDSDIERKDAEIDSWYATHDDFANNLD</sequence>
<evidence type="ECO:0000313" key="1">
    <source>
        <dbReference type="EMBL" id="KAK7445452.1"/>
    </source>
</evidence>
<comment type="caution">
    <text evidence="1">The sequence shown here is derived from an EMBL/GenBank/DDBJ whole genome shotgun (WGS) entry which is preliminary data.</text>
</comment>
<protein>
    <submittedName>
        <fullName evidence="1">Uncharacterized protein</fullName>
    </submittedName>
</protein>
<dbReference type="Proteomes" id="UP001498398">
    <property type="component" value="Unassembled WGS sequence"/>
</dbReference>
<reference evidence="1 2" key="1">
    <citation type="submission" date="2024-01" db="EMBL/GenBank/DDBJ databases">
        <title>A draft genome for the cacao thread blight pathogen Marasmiellus scandens.</title>
        <authorList>
            <person name="Baruah I.K."/>
            <person name="Leung J."/>
            <person name="Bukari Y."/>
            <person name="Amoako-Attah I."/>
            <person name="Meinhardt L.W."/>
            <person name="Bailey B.A."/>
            <person name="Cohen S.P."/>
        </authorList>
    </citation>
    <scope>NUCLEOTIDE SEQUENCE [LARGE SCALE GENOMIC DNA]</scope>
    <source>
        <strain evidence="1 2">GH-19</strain>
    </source>
</reference>
<keyword evidence="2" id="KW-1185">Reference proteome</keyword>
<gene>
    <name evidence="1" type="ORF">VKT23_014871</name>
</gene>
<name>A0ABR1J1W5_9AGAR</name>
<proteinExistence type="predicted"/>
<organism evidence="1 2">
    <name type="scientific">Marasmiellus scandens</name>
    <dbReference type="NCBI Taxonomy" id="2682957"/>
    <lineage>
        <taxon>Eukaryota</taxon>
        <taxon>Fungi</taxon>
        <taxon>Dikarya</taxon>
        <taxon>Basidiomycota</taxon>
        <taxon>Agaricomycotina</taxon>
        <taxon>Agaricomycetes</taxon>
        <taxon>Agaricomycetidae</taxon>
        <taxon>Agaricales</taxon>
        <taxon>Marasmiineae</taxon>
        <taxon>Omphalotaceae</taxon>
        <taxon>Marasmiellus</taxon>
    </lineage>
</organism>
<accession>A0ABR1J1W5</accession>
<evidence type="ECO:0000313" key="2">
    <source>
        <dbReference type="Proteomes" id="UP001498398"/>
    </source>
</evidence>
<dbReference type="EMBL" id="JBANRG010000047">
    <property type="protein sequence ID" value="KAK7445452.1"/>
    <property type="molecule type" value="Genomic_DNA"/>
</dbReference>